<gene>
    <name evidence="2" type="ORF">ERS137965_00173</name>
</gene>
<feature type="domain" description="HNH nuclease" evidence="1">
    <location>
        <begin position="313"/>
        <end position="361"/>
    </location>
</feature>
<dbReference type="InterPro" id="IPR003615">
    <property type="entry name" value="HNH_nuc"/>
</dbReference>
<sequence>MNNIQTSDSLVVGQVYTRNDLKKLFNITDATINTGIFQPKNHTSIWLFITEDKTTDRTQYHDLLEEDTLSMQGQTSGRKDNLIISHMKNGLEIILFYRKRKYEFDKAGFRYEGNFSYKSHSDKKPTTFLLNRINNKKFKHGNKRTWELTIDAITSLGGSATQQDILKHITTRHSDYIPSNLAPDLTMLSVNKNSRVNLSQNINPRRTDSDNQFDRLFKLGSGVNAKYEFYDPTVHGVWEIYLESEKNKLAVRSLNDAITAKALEHAQKEAEASHAFDATSVEDQRKKVLSNIVYRQGQPAFRKALLEAYEGKCAITGCALTELLEAAHIHPYKGAHTNVVSNGLLLRADIHTLFDLGLINIDPLSLRVYISKKLIGTNYESLSMTNVNLPRSKKEHPNTDALQWHYKKFIY</sequence>
<keyword evidence="2" id="KW-0378">Hydrolase</keyword>
<protein>
    <submittedName>
        <fullName evidence="2">Putative restriction endonuclease</fullName>
    </submittedName>
</protein>
<dbReference type="Proteomes" id="UP000041595">
    <property type="component" value="Unassembled WGS sequence"/>
</dbReference>
<accession>A0A0T9SXX5</accession>
<reference evidence="2 3" key="1">
    <citation type="submission" date="2015-03" db="EMBL/GenBank/DDBJ databases">
        <authorList>
            <person name="Murphy D."/>
        </authorList>
    </citation>
    <scope>NUCLEOTIDE SEQUENCE [LARGE SCALE GENOMIC DNA]</scope>
    <source>
        <strain evidence="2 3">IP06005</strain>
    </source>
</reference>
<proteinExistence type="predicted"/>
<dbReference type="RefSeq" id="WP_004703714.1">
    <property type="nucleotide sequence ID" value="NZ_CQEJ01000001.1"/>
</dbReference>
<dbReference type="eggNOG" id="COG3440">
    <property type="taxonomic scope" value="Bacteria"/>
</dbReference>
<name>A0A0T9SXX5_YERAL</name>
<evidence type="ECO:0000313" key="3">
    <source>
        <dbReference type="Proteomes" id="UP000041595"/>
    </source>
</evidence>
<keyword evidence="2" id="KW-0540">Nuclease</keyword>
<organism evidence="2 3">
    <name type="scientific">Yersinia aldovae</name>
    <dbReference type="NCBI Taxonomy" id="29483"/>
    <lineage>
        <taxon>Bacteria</taxon>
        <taxon>Pseudomonadati</taxon>
        <taxon>Pseudomonadota</taxon>
        <taxon>Gammaproteobacteria</taxon>
        <taxon>Enterobacterales</taxon>
        <taxon>Yersiniaceae</taxon>
        <taxon>Yersinia</taxon>
    </lineage>
</organism>
<dbReference type="EMBL" id="CQEJ01000001">
    <property type="protein sequence ID" value="CNK47147.1"/>
    <property type="molecule type" value="Genomic_DNA"/>
</dbReference>
<evidence type="ECO:0000313" key="2">
    <source>
        <dbReference type="EMBL" id="CNK47147.1"/>
    </source>
</evidence>
<evidence type="ECO:0000259" key="1">
    <source>
        <dbReference type="Pfam" id="PF13391"/>
    </source>
</evidence>
<dbReference type="GO" id="GO:0004519">
    <property type="term" value="F:endonuclease activity"/>
    <property type="evidence" value="ECO:0007669"/>
    <property type="project" value="UniProtKB-KW"/>
</dbReference>
<keyword evidence="2" id="KW-0255">Endonuclease</keyword>
<dbReference type="AlphaFoldDB" id="A0A0T9SXX5"/>
<dbReference type="Pfam" id="PF13391">
    <property type="entry name" value="HNH_2"/>
    <property type="match status" value="1"/>
</dbReference>